<dbReference type="EMBL" id="BMZS01000002">
    <property type="protein sequence ID" value="GHD43091.1"/>
    <property type="molecule type" value="Genomic_DNA"/>
</dbReference>
<reference evidence="1" key="1">
    <citation type="journal article" date="2014" name="Int. J. Syst. Evol. Microbiol.">
        <title>Complete genome sequence of Corynebacterium casei LMG S-19264T (=DSM 44701T), isolated from a smear-ripened cheese.</title>
        <authorList>
            <consortium name="US DOE Joint Genome Institute (JGI-PGF)"/>
            <person name="Walter F."/>
            <person name="Albersmeier A."/>
            <person name="Kalinowski J."/>
            <person name="Ruckert C."/>
        </authorList>
    </citation>
    <scope>NUCLEOTIDE SEQUENCE</scope>
    <source>
        <strain evidence="1">KCTC 42651</strain>
    </source>
</reference>
<dbReference type="Pfam" id="PF07310">
    <property type="entry name" value="PAS_5"/>
    <property type="match status" value="1"/>
</dbReference>
<name>A0A918XPT7_9PROT</name>
<protein>
    <recommendedName>
        <fullName evidence="3">PAS domain-containing protein</fullName>
    </recommendedName>
</protein>
<gene>
    <name evidence="1" type="ORF">GCM10017083_08780</name>
</gene>
<keyword evidence="2" id="KW-1185">Reference proteome</keyword>
<dbReference type="Proteomes" id="UP000630353">
    <property type="component" value="Unassembled WGS sequence"/>
</dbReference>
<evidence type="ECO:0000313" key="1">
    <source>
        <dbReference type="EMBL" id="GHD43091.1"/>
    </source>
</evidence>
<comment type="caution">
    <text evidence="1">The sequence shown here is derived from an EMBL/GenBank/DDBJ whole genome shotgun (WGS) entry which is preliminary data.</text>
</comment>
<evidence type="ECO:0000313" key="2">
    <source>
        <dbReference type="Proteomes" id="UP000630353"/>
    </source>
</evidence>
<evidence type="ECO:0008006" key="3">
    <source>
        <dbReference type="Google" id="ProtNLM"/>
    </source>
</evidence>
<dbReference type="InterPro" id="IPR009922">
    <property type="entry name" value="DUF1457"/>
</dbReference>
<dbReference type="AlphaFoldDB" id="A0A918XPT7"/>
<accession>A0A918XPT7</accession>
<sequence length="188" mass="20564">MARTVSQGAGSEGTRGPVRLESLEHDPAMAPHPRLAAALAAWEAAPKVDGIPLRRSVSPELVPDAVGQIGIVDVLPTGDFRYRLFGSALVAALGYDATGRLTSELDPPEYAELITRQYRAVVTARRPILHEIRTQGSEARMLRYFRLTAPLTLGDGRVDQLWMTVAMLGSFGEEVFNPRVTALFRPRD</sequence>
<organism evidence="1 2">
    <name type="scientific">Thalassobaculum fulvum</name>
    <dbReference type="NCBI Taxonomy" id="1633335"/>
    <lineage>
        <taxon>Bacteria</taxon>
        <taxon>Pseudomonadati</taxon>
        <taxon>Pseudomonadota</taxon>
        <taxon>Alphaproteobacteria</taxon>
        <taxon>Rhodospirillales</taxon>
        <taxon>Thalassobaculaceae</taxon>
        <taxon>Thalassobaculum</taxon>
    </lineage>
</organism>
<proteinExistence type="predicted"/>
<reference evidence="1" key="2">
    <citation type="submission" date="2020-09" db="EMBL/GenBank/DDBJ databases">
        <authorList>
            <person name="Sun Q."/>
            <person name="Kim S."/>
        </authorList>
    </citation>
    <scope>NUCLEOTIDE SEQUENCE</scope>
    <source>
        <strain evidence="1">KCTC 42651</strain>
    </source>
</reference>